<accession>A0A3B0VCG6</accession>
<sequence length="106" mass="12841">MRNNFMHSGIIGIGLKRRINYNYVFVDLRYKFGFTNRLNGDTQNNFEVNENINRYTLLHQQQDNDFRQNEFTFTIGYVWPKYEPRKRKSVTAKSFISSIFKKKKDE</sequence>
<reference evidence="1" key="1">
    <citation type="submission" date="2018-06" db="EMBL/GenBank/DDBJ databases">
        <authorList>
            <person name="Zhirakovskaya E."/>
        </authorList>
    </citation>
    <scope>NUCLEOTIDE SEQUENCE</scope>
</reference>
<name>A0A3B0VCG6_9ZZZZ</name>
<evidence type="ECO:0000313" key="1">
    <source>
        <dbReference type="EMBL" id="VAW29514.1"/>
    </source>
</evidence>
<gene>
    <name evidence="1" type="ORF">MNBD_BACTEROID06-1128</name>
</gene>
<evidence type="ECO:0008006" key="2">
    <source>
        <dbReference type="Google" id="ProtNLM"/>
    </source>
</evidence>
<organism evidence="1">
    <name type="scientific">hydrothermal vent metagenome</name>
    <dbReference type="NCBI Taxonomy" id="652676"/>
    <lineage>
        <taxon>unclassified sequences</taxon>
        <taxon>metagenomes</taxon>
        <taxon>ecological metagenomes</taxon>
    </lineage>
</organism>
<proteinExistence type="predicted"/>
<protein>
    <recommendedName>
        <fullName evidence="2">Outer membrane protein beta-barrel domain-containing protein</fullName>
    </recommendedName>
</protein>
<dbReference type="AlphaFoldDB" id="A0A3B0VCG6"/>
<dbReference type="EMBL" id="UOES01000584">
    <property type="protein sequence ID" value="VAW29514.1"/>
    <property type="molecule type" value="Genomic_DNA"/>
</dbReference>